<gene>
    <name evidence="5" type="ORF">AKN88_08195</name>
</gene>
<organism evidence="5 6">
    <name type="scientific">Thiopseudomonas alkaliphila</name>
    <dbReference type="NCBI Taxonomy" id="1697053"/>
    <lineage>
        <taxon>Bacteria</taxon>
        <taxon>Pseudomonadati</taxon>
        <taxon>Pseudomonadota</taxon>
        <taxon>Gammaproteobacteria</taxon>
        <taxon>Pseudomonadales</taxon>
        <taxon>Pseudomonadaceae</taxon>
        <taxon>Thiopseudomonas</taxon>
    </lineage>
</organism>
<evidence type="ECO:0000259" key="4">
    <source>
        <dbReference type="Pfam" id="PF13193"/>
    </source>
</evidence>
<sequence length="524" mass="58293">MNACSSATLNTDLQQARCNTIGAALTRISERYGQKTAISFQDRHWSFSQLDQASNRVARQLLALGLTKGDRVAAYGKNSDAYLILWLACTKAGLIHVPLNFSLVERELTFLLNQSGARALFMDLDLHQHVAAIQVPDSLEIQGTLRDHSNTRPHQILHWALADTDSSPLDLILDEHDVVQILYTSGTTSDPKGAMHTHSSLLTEYRSCWQHLDIVANDLALAALPLYHSAQMHVFTMPTLLIGGSSWIMDAVSADKLLPLIKAEQLNAFFAPPTVWINLLRHPAFDERQLQQLTKLYYGASIMPAAIVQELSERLPKAGLYNCYGQSEIAPLASVLRPEEHAERPTSAGQPLLSVRTRVINPQTGEPCAANEQGEIVHQSAQLMQGYWDNPEATSKAFRQGWFHSGDLGYQDEQGYLYIVDRINDVVNSGGVLIASRDVEEVLYSHPMVAEVAVIGVPDERWIEAVTAVVVVKSEQQADAAELLRHAKQYLAHFKVPKHIHFVEQLPKNSAGKLLKRELRNHYS</sequence>
<dbReference type="Pfam" id="PF00501">
    <property type="entry name" value="AMP-binding"/>
    <property type="match status" value="1"/>
</dbReference>
<keyword evidence="6" id="KW-1185">Reference proteome</keyword>
<dbReference type="Proteomes" id="UP000063953">
    <property type="component" value="Chromosome"/>
</dbReference>
<dbReference type="InterPro" id="IPR042099">
    <property type="entry name" value="ANL_N_sf"/>
</dbReference>
<dbReference type="RefSeq" id="WP_053101084.1">
    <property type="nucleotide sequence ID" value="NZ_CP012365.1"/>
</dbReference>
<dbReference type="STRING" id="1697053.AKN87_10565"/>
<dbReference type="EMBL" id="CP012365">
    <property type="protein sequence ID" value="AKX59910.1"/>
    <property type="molecule type" value="Genomic_DNA"/>
</dbReference>
<feature type="domain" description="AMP-dependent synthetase/ligase" evidence="3">
    <location>
        <begin position="29"/>
        <end position="388"/>
    </location>
</feature>
<dbReference type="InterPro" id="IPR020845">
    <property type="entry name" value="AMP-binding_CS"/>
</dbReference>
<dbReference type="CDD" id="cd17631">
    <property type="entry name" value="FACL_FadD13-like"/>
    <property type="match status" value="1"/>
</dbReference>
<dbReference type="NCBIfam" id="NF004837">
    <property type="entry name" value="PRK06187.1"/>
    <property type="match status" value="1"/>
</dbReference>
<feature type="domain" description="AMP-binding enzyme C-terminal" evidence="4">
    <location>
        <begin position="439"/>
        <end position="513"/>
    </location>
</feature>
<evidence type="ECO:0000256" key="1">
    <source>
        <dbReference type="ARBA" id="ARBA00006432"/>
    </source>
</evidence>
<name>A0A0K1XET3_9GAMM</name>
<dbReference type="NCBIfam" id="NF006182">
    <property type="entry name" value="PRK08316.1"/>
    <property type="match status" value="1"/>
</dbReference>
<dbReference type="PANTHER" id="PTHR43767">
    <property type="entry name" value="LONG-CHAIN-FATTY-ACID--COA LIGASE"/>
    <property type="match status" value="1"/>
</dbReference>
<evidence type="ECO:0000259" key="3">
    <source>
        <dbReference type="Pfam" id="PF00501"/>
    </source>
</evidence>
<dbReference type="FunFam" id="3.30.300.30:FF:000008">
    <property type="entry name" value="2,3-dihydroxybenzoate-AMP ligase"/>
    <property type="match status" value="1"/>
</dbReference>
<accession>A0A0K1XET3</accession>
<evidence type="ECO:0000313" key="5">
    <source>
        <dbReference type="EMBL" id="AKX59910.1"/>
    </source>
</evidence>
<protein>
    <submittedName>
        <fullName evidence="5">Acyl-CoA synthetase</fullName>
    </submittedName>
</protein>
<dbReference type="Pfam" id="PF13193">
    <property type="entry name" value="AMP-binding_C"/>
    <property type="match status" value="1"/>
</dbReference>
<dbReference type="Gene3D" id="3.40.50.12780">
    <property type="entry name" value="N-terminal domain of ligase-like"/>
    <property type="match status" value="1"/>
</dbReference>
<comment type="similarity">
    <text evidence="1">Belongs to the ATP-dependent AMP-binding enzyme family.</text>
</comment>
<keyword evidence="2" id="KW-0436">Ligase</keyword>
<dbReference type="AlphaFoldDB" id="A0A0K1XET3"/>
<evidence type="ECO:0000256" key="2">
    <source>
        <dbReference type="ARBA" id="ARBA00022598"/>
    </source>
</evidence>
<dbReference type="Gene3D" id="3.30.300.30">
    <property type="match status" value="1"/>
</dbReference>
<dbReference type="InterPro" id="IPR045851">
    <property type="entry name" value="AMP-bd_C_sf"/>
</dbReference>
<dbReference type="PATRIC" id="fig|1698449.3.peg.1648"/>
<evidence type="ECO:0000313" key="6">
    <source>
        <dbReference type="Proteomes" id="UP000063953"/>
    </source>
</evidence>
<dbReference type="PANTHER" id="PTHR43767:SF10">
    <property type="entry name" value="SURFACTIN SYNTHASE SUBUNIT 1"/>
    <property type="match status" value="1"/>
</dbReference>
<dbReference type="InterPro" id="IPR000873">
    <property type="entry name" value="AMP-dep_synth/lig_dom"/>
</dbReference>
<dbReference type="InterPro" id="IPR025110">
    <property type="entry name" value="AMP-bd_C"/>
</dbReference>
<reference evidence="5 6" key="1">
    <citation type="journal article" date="2015" name="Genome Announc.">
        <title>Genome Sequences of Oblitimonas alkaliphila gen. nov. sp. nov. (Proposed), a Novel Bacterium of the Pseudomonadaceae Family.</title>
        <authorList>
            <person name="Lauer A.C."/>
            <person name="Nicholson A.C."/>
            <person name="Humrighouse B.W."/>
            <person name="Emery B."/>
            <person name="Drobish A."/>
            <person name="Juieng P."/>
            <person name="Loparev V."/>
            <person name="McQuiston J.R."/>
        </authorList>
    </citation>
    <scope>NUCLEOTIDE SEQUENCE [LARGE SCALE GENOMIC DNA]</scope>
    <source>
        <strain evidence="5 6">E5571</strain>
    </source>
</reference>
<dbReference type="GO" id="GO:0016877">
    <property type="term" value="F:ligase activity, forming carbon-sulfur bonds"/>
    <property type="evidence" value="ECO:0007669"/>
    <property type="project" value="UniProtKB-ARBA"/>
</dbReference>
<dbReference type="InterPro" id="IPR050237">
    <property type="entry name" value="ATP-dep_AMP-bd_enzyme"/>
</dbReference>
<dbReference type="PROSITE" id="PS00455">
    <property type="entry name" value="AMP_BINDING"/>
    <property type="match status" value="1"/>
</dbReference>
<proteinExistence type="inferred from homology"/>
<dbReference type="SUPFAM" id="SSF56801">
    <property type="entry name" value="Acetyl-CoA synthetase-like"/>
    <property type="match status" value="1"/>
</dbReference>